<dbReference type="AlphaFoldDB" id="A0A1R4FL35"/>
<proteinExistence type="inferred from homology"/>
<evidence type="ECO:0000313" key="12">
    <source>
        <dbReference type="Proteomes" id="UP000195913"/>
    </source>
</evidence>
<dbReference type="GO" id="GO:0042445">
    <property type="term" value="P:hormone metabolic process"/>
    <property type="evidence" value="ECO:0007669"/>
    <property type="project" value="UniProtKB-ARBA"/>
</dbReference>
<keyword evidence="12" id="KW-1185">Reference proteome</keyword>
<reference evidence="11 12" key="1">
    <citation type="submission" date="2017-02" db="EMBL/GenBank/DDBJ databases">
        <authorList>
            <person name="Peterson S.W."/>
        </authorList>
    </citation>
    <scope>NUCLEOTIDE SEQUENCE [LARGE SCALE GENOMIC DNA]</scope>
    <source>
        <strain evidence="11 12">B Ar 00.02</strain>
    </source>
</reference>
<evidence type="ECO:0000256" key="2">
    <source>
        <dbReference type="ARBA" id="ARBA00006484"/>
    </source>
</evidence>
<dbReference type="CDD" id="cd05339">
    <property type="entry name" value="17beta-HSDXI-like_SDR_c"/>
    <property type="match status" value="1"/>
</dbReference>
<sequence length="272" mass="29166">MRHPLKNETVLITGGGSGIGRLLALGAARRGARIIIWDLSEASGRAVRDEVRALGADSESFAVDVTDRAAVRDTAEQTGAVDVVVNNAGVVSGKRLLNASEDALERTIQVNVMALYWVTRAFLGGMIERRKGTVVTVSSAAGMVGVAKQTDYSASKFAAFGFAESLRVELAKDGTGVNSMVVCPYYISTGMFEGVKTKYPLILPILKPEYVVARMLDSIEAGKQRLVMPRAVLSLPPLRLLPVPLFDKVANLLGVNNTMDDFVGRRQKAPTS</sequence>
<accession>A0A1R4FL35</accession>
<dbReference type="Gene3D" id="3.40.50.720">
    <property type="entry name" value="NAD(P)-binding Rossmann-like Domain"/>
    <property type="match status" value="1"/>
</dbReference>
<keyword evidence="8" id="KW-0472">Membrane</keyword>
<dbReference type="InterPro" id="IPR002347">
    <property type="entry name" value="SDR_fam"/>
</dbReference>
<dbReference type="Proteomes" id="UP000195913">
    <property type="component" value="Unassembled WGS sequence"/>
</dbReference>
<evidence type="ECO:0000256" key="9">
    <source>
        <dbReference type="RuleBase" id="RU000363"/>
    </source>
</evidence>
<dbReference type="GO" id="GO:0006720">
    <property type="term" value="P:isoprenoid metabolic process"/>
    <property type="evidence" value="ECO:0007669"/>
    <property type="project" value="UniProtKB-ARBA"/>
</dbReference>
<dbReference type="InterPro" id="IPR057326">
    <property type="entry name" value="KR_dom"/>
</dbReference>
<dbReference type="GO" id="GO:0016020">
    <property type="term" value="C:membrane"/>
    <property type="evidence" value="ECO:0007669"/>
    <property type="project" value="UniProtKB-SubCell"/>
</dbReference>
<dbReference type="GO" id="GO:0006066">
    <property type="term" value="P:alcohol metabolic process"/>
    <property type="evidence" value="ECO:0007669"/>
    <property type="project" value="UniProtKB-ARBA"/>
</dbReference>
<dbReference type="Pfam" id="PF00106">
    <property type="entry name" value="adh_short"/>
    <property type="match status" value="1"/>
</dbReference>
<name>A0A1R4FL35_9MICC</name>
<evidence type="ECO:0000256" key="5">
    <source>
        <dbReference type="ARBA" id="ARBA00022989"/>
    </source>
</evidence>
<evidence type="ECO:0000256" key="8">
    <source>
        <dbReference type="ARBA" id="ARBA00023136"/>
    </source>
</evidence>
<dbReference type="InterPro" id="IPR020904">
    <property type="entry name" value="Sc_DH/Rdtase_CS"/>
</dbReference>
<evidence type="ECO:0000256" key="4">
    <source>
        <dbReference type="ARBA" id="ARBA00022857"/>
    </source>
</evidence>
<evidence type="ECO:0000259" key="10">
    <source>
        <dbReference type="SMART" id="SM00822"/>
    </source>
</evidence>
<evidence type="ECO:0000256" key="6">
    <source>
        <dbReference type="ARBA" id="ARBA00023002"/>
    </source>
</evidence>
<dbReference type="InterPro" id="IPR036291">
    <property type="entry name" value="NAD(P)-bd_dom_sf"/>
</dbReference>
<protein>
    <submittedName>
        <fullName evidence="11">Short-chain dehydrogenase/reductase SDR</fullName>
    </submittedName>
</protein>
<comment type="subcellular location">
    <subcellularLocation>
        <location evidence="1">Membrane</location>
        <topology evidence="1">Multi-pass membrane protein</topology>
    </subcellularLocation>
</comment>
<keyword evidence="4" id="KW-0521">NADP</keyword>
<dbReference type="PRINTS" id="PR00080">
    <property type="entry name" value="SDRFAMILY"/>
</dbReference>
<dbReference type="PANTHER" id="PTHR24322:SF736">
    <property type="entry name" value="RETINOL DEHYDROGENASE 10"/>
    <property type="match status" value="1"/>
</dbReference>
<dbReference type="EMBL" id="FUHW01000020">
    <property type="protein sequence ID" value="SJM56452.1"/>
    <property type="molecule type" value="Genomic_DNA"/>
</dbReference>
<evidence type="ECO:0000313" key="11">
    <source>
        <dbReference type="EMBL" id="SJM56452.1"/>
    </source>
</evidence>
<evidence type="ECO:0000256" key="3">
    <source>
        <dbReference type="ARBA" id="ARBA00022692"/>
    </source>
</evidence>
<gene>
    <name evidence="11" type="ORF">FM101_04465</name>
</gene>
<comment type="similarity">
    <text evidence="2 9">Belongs to the short-chain dehydrogenases/reductases (SDR) family.</text>
</comment>
<organism evidence="11 12">
    <name type="scientific">Arthrobacter rhombi</name>
    <dbReference type="NCBI Taxonomy" id="71253"/>
    <lineage>
        <taxon>Bacteria</taxon>
        <taxon>Bacillati</taxon>
        <taxon>Actinomycetota</taxon>
        <taxon>Actinomycetes</taxon>
        <taxon>Micrococcales</taxon>
        <taxon>Micrococcaceae</taxon>
        <taxon>Arthrobacter</taxon>
    </lineage>
</organism>
<dbReference type="PRINTS" id="PR00081">
    <property type="entry name" value="GDHRDH"/>
</dbReference>
<dbReference type="GO" id="GO:0016616">
    <property type="term" value="F:oxidoreductase activity, acting on the CH-OH group of donors, NAD or NADP as acceptor"/>
    <property type="evidence" value="ECO:0007669"/>
    <property type="project" value="UniProtKB-ARBA"/>
</dbReference>
<keyword evidence="5" id="KW-1133">Transmembrane helix</keyword>
<feature type="domain" description="Ketoreductase" evidence="10">
    <location>
        <begin position="8"/>
        <end position="183"/>
    </location>
</feature>
<dbReference type="FunFam" id="3.40.50.720:FF:000131">
    <property type="entry name" value="Short-chain dehydrogenase/reductase 3"/>
    <property type="match status" value="1"/>
</dbReference>
<dbReference type="SUPFAM" id="SSF51735">
    <property type="entry name" value="NAD(P)-binding Rossmann-fold domains"/>
    <property type="match status" value="1"/>
</dbReference>
<keyword evidence="7" id="KW-0443">Lipid metabolism</keyword>
<keyword evidence="3" id="KW-0812">Transmembrane</keyword>
<evidence type="ECO:0000256" key="7">
    <source>
        <dbReference type="ARBA" id="ARBA00023098"/>
    </source>
</evidence>
<dbReference type="SMART" id="SM00822">
    <property type="entry name" value="PKS_KR"/>
    <property type="match status" value="1"/>
</dbReference>
<dbReference type="PANTHER" id="PTHR24322">
    <property type="entry name" value="PKSB"/>
    <property type="match status" value="1"/>
</dbReference>
<evidence type="ECO:0000256" key="1">
    <source>
        <dbReference type="ARBA" id="ARBA00004141"/>
    </source>
</evidence>
<dbReference type="PROSITE" id="PS00061">
    <property type="entry name" value="ADH_SHORT"/>
    <property type="match status" value="1"/>
</dbReference>
<keyword evidence="6" id="KW-0560">Oxidoreductase</keyword>